<feature type="signal peptide" evidence="2">
    <location>
        <begin position="1"/>
        <end position="37"/>
    </location>
</feature>
<evidence type="ECO:0000256" key="1">
    <source>
        <dbReference type="SAM" id="Coils"/>
    </source>
</evidence>
<keyword evidence="4" id="KW-1185">Reference proteome</keyword>
<evidence type="ECO:0000313" key="4">
    <source>
        <dbReference type="Proteomes" id="UP001169764"/>
    </source>
</evidence>
<evidence type="ECO:0000256" key="2">
    <source>
        <dbReference type="SAM" id="SignalP"/>
    </source>
</evidence>
<keyword evidence="2" id="KW-0732">Signal</keyword>
<gene>
    <name evidence="3" type="primary">trbJ</name>
    <name evidence="3" type="ORF">Q4F19_17870</name>
</gene>
<accession>A0ABT8YD45</accession>
<dbReference type="EMBL" id="JAUOTP010000009">
    <property type="protein sequence ID" value="MDO6416258.1"/>
    <property type="molecule type" value="Genomic_DNA"/>
</dbReference>
<evidence type="ECO:0000313" key="3">
    <source>
        <dbReference type="EMBL" id="MDO6416258.1"/>
    </source>
</evidence>
<comment type="caution">
    <text evidence="3">The sequence shown here is derived from an EMBL/GenBank/DDBJ whole genome shotgun (WGS) entry which is preliminary data.</text>
</comment>
<dbReference type="Proteomes" id="UP001169764">
    <property type="component" value="Unassembled WGS sequence"/>
</dbReference>
<keyword evidence="1" id="KW-0175">Coiled coil</keyword>
<protein>
    <submittedName>
        <fullName evidence="3">P-type conjugative transfer protein TrbJ</fullName>
    </submittedName>
</protein>
<proteinExistence type="predicted"/>
<dbReference type="NCBIfam" id="NF010448">
    <property type="entry name" value="PRK13874.1"/>
    <property type="match status" value="1"/>
</dbReference>
<sequence>MTKRLPLKKVLIASTFGIAAAGALLMGVTTSVSPAHAQLTVFDPSNYSQNILTAARTLQQVNNQIRSLQNQAQSLINQARNLATIDFPELQAITQTIQQIDQLMGQAQGIQYRVGTLDQQFRAMFPTGFAPALTNDQQAVDARSRLDTSMAAYKQTMTIQAQVVENIAADEATLGGIVQRSQGSQGALQAQQATNQLLALVAKQQFQLQNLMAAQFRADAIERANRTQAQADAQSAATKFLGSGTAYTPH</sequence>
<organism evidence="3 4">
    <name type="scientific">Sphingomonas natans</name>
    <dbReference type="NCBI Taxonomy" id="3063330"/>
    <lineage>
        <taxon>Bacteria</taxon>
        <taxon>Pseudomonadati</taxon>
        <taxon>Pseudomonadota</taxon>
        <taxon>Alphaproteobacteria</taxon>
        <taxon>Sphingomonadales</taxon>
        <taxon>Sphingomonadaceae</taxon>
        <taxon>Sphingomonas</taxon>
    </lineage>
</organism>
<feature type="chain" id="PRO_5045409028" evidence="2">
    <location>
        <begin position="38"/>
        <end position="250"/>
    </location>
</feature>
<dbReference type="RefSeq" id="WP_303545519.1">
    <property type="nucleotide sequence ID" value="NZ_JAUOTP010000009.1"/>
</dbReference>
<reference evidence="3" key="1">
    <citation type="submission" date="2023-07" db="EMBL/GenBank/DDBJ databases">
        <authorList>
            <person name="Kim M."/>
        </authorList>
    </citation>
    <scope>NUCLEOTIDE SEQUENCE</scope>
    <source>
        <strain evidence="3">BIUV-7</strain>
    </source>
</reference>
<dbReference type="NCBIfam" id="TIGR02780">
    <property type="entry name" value="TrbJ_Ti"/>
    <property type="match status" value="1"/>
</dbReference>
<feature type="coiled-coil region" evidence="1">
    <location>
        <begin position="51"/>
        <end position="85"/>
    </location>
</feature>
<dbReference type="InterPro" id="IPR014147">
    <property type="entry name" value="T4SS_TrbJ"/>
</dbReference>
<name>A0ABT8YD45_9SPHN</name>